<evidence type="ECO:0000313" key="2">
    <source>
        <dbReference type="Proteomes" id="UP000827092"/>
    </source>
</evidence>
<protein>
    <submittedName>
        <fullName evidence="1">Uncharacterized protein</fullName>
    </submittedName>
</protein>
<dbReference type="EMBL" id="JAFNEN010000281">
    <property type="protein sequence ID" value="KAG8187017.1"/>
    <property type="molecule type" value="Genomic_DNA"/>
</dbReference>
<name>A0AAV6URS3_9ARAC</name>
<proteinExistence type="predicted"/>
<keyword evidence="2" id="KW-1185">Reference proteome</keyword>
<evidence type="ECO:0000313" key="1">
    <source>
        <dbReference type="EMBL" id="KAG8187017.1"/>
    </source>
</evidence>
<sequence>MLSLDNYGLRKTNYPIHAKTNPITICQLCTIQCIEHQVKNGGRKVAPCPCSHVLASQVGAAEPLDNA</sequence>
<reference evidence="1 2" key="1">
    <citation type="journal article" date="2022" name="Nat. Ecol. Evol.">
        <title>A masculinizing supergene underlies an exaggerated male reproductive morph in a spider.</title>
        <authorList>
            <person name="Hendrickx F."/>
            <person name="De Corte Z."/>
            <person name="Sonet G."/>
            <person name="Van Belleghem S.M."/>
            <person name="Kostlbacher S."/>
            <person name="Vangestel C."/>
        </authorList>
    </citation>
    <scope>NUCLEOTIDE SEQUENCE [LARGE SCALE GENOMIC DNA]</scope>
    <source>
        <strain evidence="1">W744_W776</strain>
    </source>
</reference>
<gene>
    <name evidence="1" type="ORF">JTE90_019227</name>
</gene>
<organism evidence="1 2">
    <name type="scientific">Oedothorax gibbosus</name>
    <dbReference type="NCBI Taxonomy" id="931172"/>
    <lineage>
        <taxon>Eukaryota</taxon>
        <taxon>Metazoa</taxon>
        <taxon>Ecdysozoa</taxon>
        <taxon>Arthropoda</taxon>
        <taxon>Chelicerata</taxon>
        <taxon>Arachnida</taxon>
        <taxon>Araneae</taxon>
        <taxon>Araneomorphae</taxon>
        <taxon>Entelegynae</taxon>
        <taxon>Araneoidea</taxon>
        <taxon>Linyphiidae</taxon>
        <taxon>Erigoninae</taxon>
        <taxon>Oedothorax</taxon>
    </lineage>
</organism>
<dbReference type="AlphaFoldDB" id="A0AAV6URS3"/>
<comment type="caution">
    <text evidence="1">The sequence shown here is derived from an EMBL/GenBank/DDBJ whole genome shotgun (WGS) entry which is preliminary data.</text>
</comment>
<accession>A0AAV6URS3</accession>
<dbReference type="Proteomes" id="UP000827092">
    <property type="component" value="Unassembled WGS sequence"/>
</dbReference>